<evidence type="ECO:0000313" key="2">
    <source>
        <dbReference type="Proteomes" id="UP000224101"/>
    </source>
</evidence>
<dbReference type="EMBL" id="KY979132">
    <property type="protein sequence ID" value="ASD50446.1"/>
    <property type="molecule type" value="Genomic_DNA"/>
</dbReference>
<dbReference type="RefSeq" id="YP_009609764.1">
    <property type="nucleotide sequence ID" value="NC_041997.1"/>
</dbReference>
<proteinExistence type="predicted"/>
<dbReference type="GeneID" id="40085849"/>
<dbReference type="OrthoDB" id="26882at10239"/>
<evidence type="ECO:0000313" key="1">
    <source>
        <dbReference type="EMBL" id="ASD50446.1"/>
    </source>
</evidence>
<protein>
    <submittedName>
        <fullName evidence="1">Uncharacterized protein</fullName>
    </submittedName>
</protein>
<dbReference type="KEGG" id="vg:40085849"/>
<dbReference type="Proteomes" id="UP000224101">
    <property type="component" value="Segment"/>
</dbReference>
<organism evidence="1 2">
    <name type="scientific">Acidovorax phage ACP17</name>
    <dbReference type="NCBI Taxonomy" id="2010329"/>
    <lineage>
        <taxon>Viruses</taxon>
        <taxon>Duplodnaviria</taxon>
        <taxon>Heunggongvirae</taxon>
        <taxon>Uroviricota</taxon>
        <taxon>Caudoviricetes</taxon>
        <taxon>Busanvirus</taxon>
        <taxon>Busanvirus ACP17</taxon>
    </lineage>
</organism>
<sequence length="206" mass="22892">MTYETAASAYDEDADTLLRLLDSIEQIVSGETVTSSDRLYDRSIRPRKMTIRDAQAKLEPMVSTLRSIVVRMRAATPRPQADAVAPFQERVQLWMMACFGAEISADLGERNLRFLEEALELVQSCGCSVDEAHQMVDYVFNRPIGEPSQEVGGVMVTLAALCLANSLDMHTASETELSRIWTKVEVIRAKQASKPVPVRSRTAGRI</sequence>
<reference evidence="1 2" key="1">
    <citation type="submission" date="2017-08" db="EMBL/GenBank/DDBJ databases">
        <title>Characterization and complete genome sequence of novel bacteriophage infecting the causal agent of bacterial fruit blotch, Acidovorax citrulli.</title>
        <authorList>
            <person name="Midani A.R."/>
            <person name="Park S.-H."/>
            <person name="Choi T.-J."/>
        </authorList>
    </citation>
    <scope>NUCLEOTIDE SEQUENCE [LARGE SCALE GENOMIC DNA]</scope>
</reference>
<keyword evidence="2" id="KW-1185">Reference proteome</keyword>
<accession>A0A218M329</accession>
<name>A0A218M329_9CAUD</name>